<organism evidence="2 3">
    <name type="scientific">Psychrobacter glacincola</name>
    <dbReference type="NCBI Taxonomy" id="56810"/>
    <lineage>
        <taxon>Bacteria</taxon>
        <taxon>Pseudomonadati</taxon>
        <taxon>Pseudomonadota</taxon>
        <taxon>Gammaproteobacteria</taxon>
        <taxon>Moraxellales</taxon>
        <taxon>Moraxellaceae</taxon>
        <taxon>Psychrobacter</taxon>
    </lineage>
</organism>
<evidence type="ECO:0000313" key="2">
    <source>
        <dbReference type="EMBL" id="MFC6382247.1"/>
    </source>
</evidence>
<protein>
    <submittedName>
        <fullName evidence="2">Uncharacterized protein</fullName>
    </submittedName>
</protein>
<sequence>MTQSSVTPNVQDCVNSSIDNKASDYRDSSDKERVNNNPYRAYSFDKDNVDNECSNDKPFSLDDILKPIPPHKAIADIDNRFELAVRQTRI</sequence>
<dbReference type="Proteomes" id="UP001596264">
    <property type="component" value="Unassembled WGS sequence"/>
</dbReference>
<evidence type="ECO:0000313" key="3">
    <source>
        <dbReference type="Proteomes" id="UP001596264"/>
    </source>
</evidence>
<comment type="caution">
    <text evidence="2">The sequence shown here is derived from an EMBL/GenBank/DDBJ whole genome shotgun (WGS) entry which is preliminary data.</text>
</comment>
<evidence type="ECO:0000256" key="1">
    <source>
        <dbReference type="SAM" id="MobiDB-lite"/>
    </source>
</evidence>
<dbReference type="EMBL" id="JBHSTZ010000060">
    <property type="protein sequence ID" value="MFC6382247.1"/>
    <property type="molecule type" value="Genomic_DNA"/>
</dbReference>
<feature type="region of interest" description="Disordered" evidence="1">
    <location>
        <begin position="1"/>
        <end position="47"/>
    </location>
</feature>
<proteinExistence type="predicted"/>
<dbReference type="RefSeq" id="WP_201561266.1">
    <property type="nucleotide sequence ID" value="NZ_CAJGZK010000001.1"/>
</dbReference>
<accession>A0ABW1WC78</accession>
<feature type="compositionally biased region" description="Basic and acidic residues" evidence="1">
    <location>
        <begin position="21"/>
        <end position="34"/>
    </location>
</feature>
<feature type="compositionally biased region" description="Polar residues" evidence="1">
    <location>
        <begin position="1"/>
        <end position="20"/>
    </location>
</feature>
<gene>
    <name evidence="2" type="ORF">ACFP58_12430</name>
</gene>
<name>A0ABW1WC78_9GAMM</name>
<keyword evidence="3" id="KW-1185">Reference proteome</keyword>
<reference evidence="3" key="1">
    <citation type="journal article" date="2019" name="Int. J. Syst. Evol. Microbiol.">
        <title>The Global Catalogue of Microorganisms (GCM) 10K type strain sequencing project: providing services to taxonomists for standard genome sequencing and annotation.</title>
        <authorList>
            <consortium name="The Broad Institute Genomics Platform"/>
            <consortium name="The Broad Institute Genome Sequencing Center for Infectious Disease"/>
            <person name="Wu L."/>
            <person name="Ma J."/>
        </authorList>
    </citation>
    <scope>NUCLEOTIDE SEQUENCE [LARGE SCALE GENOMIC DNA]</scope>
    <source>
        <strain evidence="3">CCM 2050</strain>
    </source>
</reference>